<accession>A0A1R3GU54</accession>
<evidence type="ECO:0000313" key="2">
    <source>
        <dbReference type="Proteomes" id="UP000188268"/>
    </source>
</evidence>
<sequence>VLFAVTIDKILPHVKLIAGIHKAAVDS</sequence>
<dbReference type="EMBL" id="AWWV01013421">
    <property type="protein sequence ID" value="OMO61586.1"/>
    <property type="molecule type" value="Genomic_DNA"/>
</dbReference>
<name>A0A1R3GU54_COCAP</name>
<dbReference type="Proteomes" id="UP000188268">
    <property type="component" value="Unassembled WGS sequence"/>
</dbReference>
<feature type="non-terminal residue" evidence="1">
    <location>
        <position position="1"/>
    </location>
</feature>
<proteinExistence type="predicted"/>
<organism evidence="1 2">
    <name type="scientific">Corchorus capsularis</name>
    <name type="common">Jute</name>
    <dbReference type="NCBI Taxonomy" id="210143"/>
    <lineage>
        <taxon>Eukaryota</taxon>
        <taxon>Viridiplantae</taxon>
        <taxon>Streptophyta</taxon>
        <taxon>Embryophyta</taxon>
        <taxon>Tracheophyta</taxon>
        <taxon>Spermatophyta</taxon>
        <taxon>Magnoliopsida</taxon>
        <taxon>eudicotyledons</taxon>
        <taxon>Gunneridae</taxon>
        <taxon>Pentapetalae</taxon>
        <taxon>rosids</taxon>
        <taxon>malvids</taxon>
        <taxon>Malvales</taxon>
        <taxon>Malvaceae</taxon>
        <taxon>Grewioideae</taxon>
        <taxon>Apeibeae</taxon>
        <taxon>Corchorus</taxon>
    </lineage>
</organism>
<dbReference type="Gramene" id="OMO61586">
    <property type="protein sequence ID" value="OMO61586"/>
    <property type="gene ID" value="CCACVL1_23401"/>
</dbReference>
<dbReference type="AlphaFoldDB" id="A0A1R3GU54"/>
<gene>
    <name evidence="1" type="ORF">CCACVL1_23401</name>
</gene>
<keyword evidence="2" id="KW-1185">Reference proteome</keyword>
<protein>
    <submittedName>
        <fullName evidence="1">Uncharacterized protein</fullName>
    </submittedName>
</protein>
<comment type="caution">
    <text evidence="1">The sequence shown here is derived from an EMBL/GenBank/DDBJ whole genome shotgun (WGS) entry which is preliminary data.</text>
</comment>
<evidence type="ECO:0000313" key="1">
    <source>
        <dbReference type="EMBL" id="OMO61586.1"/>
    </source>
</evidence>
<reference evidence="1 2" key="1">
    <citation type="submission" date="2013-09" db="EMBL/GenBank/DDBJ databases">
        <title>Corchorus capsularis genome sequencing.</title>
        <authorList>
            <person name="Alam M."/>
            <person name="Haque M.S."/>
            <person name="Islam M.S."/>
            <person name="Emdad E.M."/>
            <person name="Islam M.M."/>
            <person name="Ahmed B."/>
            <person name="Halim A."/>
            <person name="Hossen Q.M.M."/>
            <person name="Hossain M.Z."/>
            <person name="Ahmed R."/>
            <person name="Khan M.M."/>
            <person name="Islam R."/>
            <person name="Rashid M.M."/>
            <person name="Khan S.A."/>
            <person name="Rahman M.S."/>
            <person name="Alam M."/>
        </authorList>
    </citation>
    <scope>NUCLEOTIDE SEQUENCE [LARGE SCALE GENOMIC DNA]</scope>
    <source>
        <strain evidence="2">cv. CVL-1</strain>
        <tissue evidence="1">Whole seedling</tissue>
    </source>
</reference>